<dbReference type="Gene3D" id="1.10.10.10">
    <property type="entry name" value="Winged helix-like DNA-binding domain superfamily/Winged helix DNA-binding domain"/>
    <property type="match status" value="1"/>
</dbReference>
<keyword evidence="6" id="KW-1185">Reference proteome</keyword>
<evidence type="ECO:0000256" key="1">
    <source>
        <dbReference type="ARBA" id="ARBA00023015"/>
    </source>
</evidence>
<keyword evidence="1" id="KW-0805">Transcription regulation</keyword>
<protein>
    <submittedName>
        <fullName evidence="5">DNA-binding MarR family transcriptional regulator</fullName>
    </submittedName>
</protein>
<dbReference type="PRINTS" id="PR00598">
    <property type="entry name" value="HTHMARR"/>
</dbReference>
<evidence type="ECO:0000313" key="5">
    <source>
        <dbReference type="EMBL" id="RDI42341.1"/>
    </source>
</evidence>
<dbReference type="EMBL" id="QQAY01000005">
    <property type="protein sequence ID" value="RDI42341.1"/>
    <property type="molecule type" value="Genomic_DNA"/>
</dbReference>
<dbReference type="RefSeq" id="WP_114745736.1">
    <property type="nucleotide sequence ID" value="NZ_QQAY01000005.1"/>
</dbReference>
<dbReference type="SMART" id="SM00347">
    <property type="entry name" value="HTH_MARR"/>
    <property type="match status" value="1"/>
</dbReference>
<evidence type="ECO:0000259" key="4">
    <source>
        <dbReference type="PROSITE" id="PS50995"/>
    </source>
</evidence>
<evidence type="ECO:0000313" key="6">
    <source>
        <dbReference type="Proteomes" id="UP000255326"/>
    </source>
</evidence>
<dbReference type="InterPro" id="IPR036390">
    <property type="entry name" value="WH_DNA-bd_sf"/>
</dbReference>
<dbReference type="AlphaFoldDB" id="A0A370GFA4"/>
<dbReference type="PANTHER" id="PTHR42756">
    <property type="entry name" value="TRANSCRIPTIONAL REGULATOR, MARR"/>
    <property type="match status" value="1"/>
</dbReference>
<dbReference type="Proteomes" id="UP000255326">
    <property type="component" value="Unassembled WGS sequence"/>
</dbReference>
<keyword evidence="2 5" id="KW-0238">DNA-binding</keyword>
<dbReference type="OrthoDB" id="2389730at2"/>
<reference evidence="5 6" key="1">
    <citation type="submission" date="2018-07" db="EMBL/GenBank/DDBJ databases">
        <title>Genomic Encyclopedia of Type Strains, Phase IV (KMG-IV): sequencing the most valuable type-strain genomes for metagenomic binning, comparative biology and taxonomic classification.</title>
        <authorList>
            <person name="Goeker M."/>
        </authorList>
    </citation>
    <scope>NUCLEOTIDE SEQUENCE [LARGE SCALE GENOMIC DNA]</scope>
    <source>
        <strain evidence="5 6">DSM 25281</strain>
    </source>
</reference>
<keyword evidence="3" id="KW-0804">Transcription</keyword>
<name>A0A370GFA4_9BACI</name>
<dbReference type="InterPro" id="IPR036388">
    <property type="entry name" value="WH-like_DNA-bd_sf"/>
</dbReference>
<dbReference type="PANTHER" id="PTHR42756:SF1">
    <property type="entry name" value="TRANSCRIPTIONAL REPRESSOR OF EMRAB OPERON"/>
    <property type="match status" value="1"/>
</dbReference>
<proteinExistence type="predicted"/>
<gene>
    <name evidence="5" type="ORF">DFR59_105182</name>
</gene>
<dbReference type="Pfam" id="PF01047">
    <property type="entry name" value="MarR"/>
    <property type="match status" value="1"/>
</dbReference>
<dbReference type="SUPFAM" id="SSF46785">
    <property type="entry name" value="Winged helix' DNA-binding domain"/>
    <property type="match status" value="1"/>
</dbReference>
<dbReference type="PROSITE" id="PS50995">
    <property type="entry name" value="HTH_MARR_2"/>
    <property type="match status" value="1"/>
</dbReference>
<dbReference type="GO" id="GO:0003677">
    <property type="term" value="F:DNA binding"/>
    <property type="evidence" value="ECO:0007669"/>
    <property type="project" value="UniProtKB-KW"/>
</dbReference>
<evidence type="ECO:0000256" key="2">
    <source>
        <dbReference type="ARBA" id="ARBA00023125"/>
    </source>
</evidence>
<dbReference type="InterPro" id="IPR000835">
    <property type="entry name" value="HTH_MarR-typ"/>
</dbReference>
<sequence>MDSKETFSFLERELAMFVRRAEATRIANLKYNEMERSTYLLLLHLEENGPMGIKALSEAFQLDLSTLSRQTAALESKNYVERKTDPADARINLLSITKEGQTQLNEVREQRREFYTHLLKEWEMDDCETFAVLLEKFNQTVVRYKRSK</sequence>
<dbReference type="GO" id="GO:0003700">
    <property type="term" value="F:DNA-binding transcription factor activity"/>
    <property type="evidence" value="ECO:0007669"/>
    <property type="project" value="InterPro"/>
</dbReference>
<organism evidence="5 6">
    <name type="scientific">Falsibacillus pallidus</name>
    <dbReference type="NCBI Taxonomy" id="493781"/>
    <lineage>
        <taxon>Bacteria</taxon>
        <taxon>Bacillati</taxon>
        <taxon>Bacillota</taxon>
        <taxon>Bacilli</taxon>
        <taxon>Bacillales</taxon>
        <taxon>Bacillaceae</taxon>
        <taxon>Falsibacillus</taxon>
    </lineage>
</organism>
<accession>A0A370GFA4</accession>
<feature type="domain" description="HTH marR-type" evidence="4">
    <location>
        <begin position="7"/>
        <end position="139"/>
    </location>
</feature>
<evidence type="ECO:0000256" key="3">
    <source>
        <dbReference type="ARBA" id="ARBA00023163"/>
    </source>
</evidence>
<comment type="caution">
    <text evidence="5">The sequence shown here is derived from an EMBL/GenBank/DDBJ whole genome shotgun (WGS) entry which is preliminary data.</text>
</comment>